<name>A0A2P2L530_RHIMU</name>
<accession>A0A2P2L530</accession>
<evidence type="ECO:0000313" key="1">
    <source>
        <dbReference type="EMBL" id="MBX13051.1"/>
    </source>
</evidence>
<proteinExistence type="predicted"/>
<organism evidence="1">
    <name type="scientific">Rhizophora mucronata</name>
    <name type="common">Asiatic mangrove</name>
    <dbReference type="NCBI Taxonomy" id="61149"/>
    <lineage>
        <taxon>Eukaryota</taxon>
        <taxon>Viridiplantae</taxon>
        <taxon>Streptophyta</taxon>
        <taxon>Embryophyta</taxon>
        <taxon>Tracheophyta</taxon>
        <taxon>Spermatophyta</taxon>
        <taxon>Magnoliopsida</taxon>
        <taxon>eudicotyledons</taxon>
        <taxon>Gunneridae</taxon>
        <taxon>Pentapetalae</taxon>
        <taxon>rosids</taxon>
        <taxon>fabids</taxon>
        <taxon>Malpighiales</taxon>
        <taxon>Rhizophoraceae</taxon>
        <taxon>Rhizophora</taxon>
    </lineage>
</organism>
<sequence>MIKSSNFLVCNTAYQVRAERKSWNIQLNFKFFISLQIKLLFFR</sequence>
<dbReference type="AlphaFoldDB" id="A0A2P2L530"/>
<dbReference type="EMBL" id="GGEC01032567">
    <property type="protein sequence ID" value="MBX13051.1"/>
    <property type="molecule type" value="Transcribed_RNA"/>
</dbReference>
<protein>
    <submittedName>
        <fullName evidence="1">Uncharacterized protein</fullName>
    </submittedName>
</protein>
<reference evidence="1" key="1">
    <citation type="submission" date="2018-02" db="EMBL/GenBank/DDBJ databases">
        <title>Rhizophora mucronata_Transcriptome.</title>
        <authorList>
            <person name="Meera S.P."/>
            <person name="Sreeshan A."/>
            <person name="Augustine A."/>
        </authorList>
    </citation>
    <scope>NUCLEOTIDE SEQUENCE</scope>
    <source>
        <tissue evidence="1">Leaf</tissue>
    </source>
</reference>